<evidence type="ECO:0000256" key="1">
    <source>
        <dbReference type="SAM" id="Phobius"/>
    </source>
</evidence>
<keyword evidence="1" id="KW-1133">Transmembrane helix</keyword>
<dbReference type="EMBL" id="GFPF01001480">
    <property type="protein sequence ID" value="MAA12626.1"/>
    <property type="molecule type" value="Transcribed_RNA"/>
</dbReference>
<keyword evidence="1" id="KW-0472">Membrane</keyword>
<evidence type="ECO:0000313" key="2">
    <source>
        <dbReference type="EMBL" id="MAA12626.1"/>
    </source>
</evidence>
<dbReference type="AlphaFoldDB" id="A0A224Y4Z7"/>
<protein>
    <submittedName>
        <fullName evidence="2">Uncharacterized protein</fullName>
    </submittedName>
</protein>
<proteinExistence type="predicted"/>
<sequence>MLHSIRILVPDIERPKRPLIIMRLIILAVLIISSVQCFSSCTAVLEVNQTLIFYCVQRYFDQGLLFVMIPFLQSYPFPIIHHSKWPDTAWKLCKLIAEGNNNG</sequence>
<keyword evidence="1" id="KW-0812">Transmembrane</keyword>
<name>A0A224Y4Z7_9ACAR</name>
<accession>A0A224Y4Z7</accession>
<feature type="transmembrane region" description="Helical" evidence="1">
    <location>
        <begin position="20"/>
        <end position="45"/>
    </location>
</feature>
<organism evidence="2">
    <name type="scientific">Rhipicephalus zambeziensis</name>
    <dbReference type="NCBI Taxonomy" id="60191"/>
    <lineage>
        <taxon>Eukaryota</taxon>
        <taxon>Metazoa</taxon>
        <taxon>Ecdysozoa</taxon>
        <taxon>Arthropoda</taxon>
        <taxon>Chelicerata</taxon>
        <taxon>Arachnida</taxon>
        <taxon>Acari</taxon>
        <taxon>Parasitiformes</taxon>
        <taxon>Ixodida</taxon>
        <taxon>Ixodoidea</taxon>
        <taxon>Ixodidae</taxon>
        <taxon>Rhipicephalinae</taxon>
        <taxon>Rhipicephalus</taxon>
        <taxon>Rhipicephalus</taxon>
    </lineage>
</organism>
<reference evidence="2" key="1">
    <citation type="journal article" date="2017" name="Parasit. Vectors">
        <title>Sialotranscriptomics of Rhipicephalus zambeziensis reveals intricate expression profiles of secretory proteins and suggests tight temporal transcriptional regulation during blood-feeding.</title>
        <authorList>
            <person name="de Castro M.H."/>
            <person name="de Klerk D."/>
            <person name="Pienaar R."/>
            <person name="Rees D.J.G."/>
            <person name="Mans B.J."/>
        </authorList>
    </citation>
    <scope>NUCLEOTIDE SEQUENCE</scope>
    <source>
        <tissue evidence="2">Salivary glands</tissue>
    </source>
</reference>